<dbReference type="AlphaFoldDB" id="A0A6B3N448"/>
<dbReference type="EMBL" id="JAAHFQ010000019">
    <property type="protein sequence ID" value="NER26337.1"/>
    <property type="molecule type" value="Genomic_DNA"/>
</dbReference>
<protein>
    <recommendedName>
        <fullName evidence="2">Ribbon-helix-helix protein, CopG family</fullName>
    </recommendedName>
</protein>
<evidence type="ECO:0008006" key="2">
    <source>
        <dbReference type="Google" id="ProtNLM"/>
    </source>
</evidence>
<organism evidence="1">
    <name type="scientific">Symploca sp. SIO1C4</name>
    <dbReference type="NCBI Taxonomy" id="2607765"/>
    <lineage>
        <taxon>Bacteria</taxon>
        <taxon>Bacillati</taxon>
        <taxon>Cyanobacteriota</taxon>
        <taxon>Cyanophyceae</taxon>
        <taxon>Coleofasciculales</taxon>
        <taxon>Coleofasciculaceae</taxon>
        <taxon>Symploca</taxon>
    </lineage>
</organism>
<reference evidence="1" key="1">
    <citation type="submission" date="2019-11" db="EMBL/GenBank/DDBJ databases">
        <title>Genomic insights into an expanded diversity of filamentous marine cyanobacteria reveals the extraordinary biosynthetic potential of Moorea and Okeania.</title>
        <authorList>
            <person name="Ferreira Leao T."/>
            <person name="Wang M."/>
            <person name="Moss N."/>
            <person name="Da Silva R."/>
            <person name="Sanders J."/>
            <person name="Nurk S."/>
            <person name="Gurevich A."/>
            <person name="Humphrey G."/>
            <person name="Reher R."/>
            <person name="Zhu Q."/>
            <person name="Belda-Ferre P."/>
            <person name="Glukhov E."/>
            <person name="Rex R."/>
            <person name="Dorrestein P.C."/>
            <person name="Knight R."/>
            <person name="Pevzner P."/>
            <person name="Gerwick W.H."/>
            <person name="Gerwick L."/>
        </authorList>
    </citation>
    <scope>NUCLEOTIDE SEQUENCE</scope>
    <source>
        <strain evidence="1">SIO1C4</strain>
    </source>
</reference>
<accession>A0A6B3N448</accession>
<evidence type="ECO:0000313" key="1">
    <source>
        <dbReference type="EMBL" id="NER26337.1"/>
    </source>
</evidence>
<name>A0A6B3N448_9CYAN</name>
<comment type="caution">
    <text evidence="1">The sequence shown here is derived from an EMBL/GenBank/DDBJ whole genome shotgun (WGS) entry which is preliminary data.</text>
</comment>
<gene>
    <name evidence="1" type="ORF">F6J89_01425</name>
</gene>
<sequence>MSTQSVEYGENMQKKDYRLSPRVYSRRLEKLRKYAEQREKSVTEFIENWLDNLEIPEKLPNLLGLI</sequence>
<proteinExistence type="predicted"/>